<dbReference type="Pfam" id="PF13563">
    <property type="entry name" value="2_5_RNA_ligase2"/>
    <property type="match status" value="1"/>
</dbReference>
<keyword evidence="1" id="KW-0436">Ligase</keyword>
<dbReference type="Proteomes" id="UP000295293">
    <property type="component" value="Unassembled WGS sequence"/>
</dbReference>
<keyword evidence="2" id="KW-1185">Reference proteome</keyword>
<reference evidence="1 2" key="1">
    <citation type="submission" date="2019-03" db="EMBL/GenBank/DDBJ databases">
        <title>Genomic Encyclopedia of Type Strains, Phase IV (KMG-IV): sequencing the most valuable type-strain genomes for metagenomic binning, comparative biology and taxonomic classification.</title>
        <authorList>
            <person name="Goeker M."/>
        </authorList>
    </citation>
    <scope>NUCLEOTIDE SEQUENCE [LARGE SCALE GENOMIC DNA]</scope>
    <source>
        <strain evidence="1 2">DSM 21667</strain>
    </source>
</reference>
<dbReference type="Gene3D" id="3.90.1140.10">
    <property type="entry name" value="Cyclic phosphodiesterase"/>
    <property type="match status" value="1"/>
</dbReference>
<accession>A0A4R6Z6U5</accession>
<dbReference type="InterPro" id="IPR009097">
    <property type="entry name" value="Cyclic_Pdiesterase"/>
</dbReference>
<dbReference type="GO" id="GO:0016874">
    <property type="term" value="F:ligase activity"/>
    <property type="evidence" value="ECO:0007669"/>
    <property type="project" value="UniProtKB-KW"/>
</dbReference>
<dbReference type="AlphaFoldDB" id="A0A4R6Z6U5"/>
<evidence type="ECO:0000313" key="1">
    <source>
        <dbReference type="EMBL" id="TDR47491.1"/>
    </source>
</evidence>
<protein>
    <submittedName>
        <fullName evidence="1">2'-5' RNA ligase superfamily protein</fullName>
    </submittedName>
</protein>
<dbReference type="EMBL" id="SNZH01000002">
    <property type="protein sequence ID" value="TDR47491.1"/>
    <property type="molecule type" value="Genomic_DNA"/>
</dbReference>
<evidence type="ECO:0000313" key="2">
    <source>
        <dbReference type="Proteomes" id="UP000295293"/>
    </source>
</evidence>
<gene>
    <name evidence="1" type="ORF">DFR29_102151</name>
</gene>
<proteinExistence type="predicted"/>
<organism evidence="1 2">
    <name type="scientific">Tahibacter aquaticus</name>
    <dbReference type="NCBI Taxonomy" id="520092"/>
    <lineage>
        <taxon>Bacteria</taxon>
        <taxon>Pseudomonadati</taxon>
        <taxon>Pseudomonadota</taxon>
        <taxon>Gammaproteobacteria</taxon>
        <taxon>Lysobacterales</taxon>
        <taxon>Rhodanobacteraceae</taxon>
        <taxon>Tahibacter</taxon>
    </lineage>
</organism>
<comment type="caution">
    <text evidence="1">The sequence shown here is derived from an EMBL/GenBank/DDBJ whole genome shotgun (WGS) entry which is preliminary data.</text>
</comment>
<dbReference type="SUPFAM" id="SSF55144">
    <property type="entry name" value="LigT-like"/>
    <property type="match status" value="1"/>
</dbReference>
<dbReference type="RefSeq" id="WP_133817212.1">
    <property type="nucleotide sequence ID" value="NZ_SNZH01000002.1"/>
</dbReference>
<sequence>MDSRHDALNTAVQERELERLCADDLEAGSVYDAAFVYLLPDELARAIAALRHALADFGARETQLTPHATVVYLGRRTGAQLLRCAGLLLQAGPAAAATAVEGFGYFGDDSVVGNLHCRLEPTALARQHVRCLDLLATIGEKADTPFVRERYRPHISLFDGIALPRAQAESAVAARVRCPSWRGNVEKFALMWKRAGDRAAGA</sequence>
<name>A0A4R6Z6U5_9GAMM</name>